<dbReference type="AlphaFoldDB" id="A0A182UJY5"/>
<protein>
    <submittedName>
        <fullName evidence="2">Uncharacterized protein</fullName>
    </submittedName>
</protein>
<dbReference type="VEuPathDB" id="VectorBase:AMEC021774"/>
<name>A0A182UJY5_9DIPT</name>
<sequence>MGTELLPSVTRHDCAAGPNQNTRTPPDECGPLGFHRLAASCLAAARLTFPLAVIGSWSTKMTPPRSHLWAGRARPSGVRAQCSTTCRSVGALADSYGSRTTSAVASSLYGRAGSGSPTTATYRTPGSSAIVSSSSAGAIWNPSYLKISRLRSTR</sequence>
<organism evidence="2 3">
    <name type="scientific">Anopheles melas</name>
    <dbReference type="NCBI Taxonomy" id="34690"/>
    <lineage>
        <taxon>Eukaryota</taxon>
        <taxon>Metazoa</taxon>
        <taxon>Ecdysozoa</taxon>
        <taxon>Arthropoda</taxon>
        <taxon>Hexapoda</taxon>
        <taxon>Insecta</taxon>
        <taxon>Pterygota</taxon>
        <taxon>Neoptera</taxon>
        <taxon>Endopterygota</taxon>
        <taxon>Diptera</taxon>
        <taxon>Nematocera</taxon>
        <taxon>Culicoidea</taxon>
        <taxon>Culicidae</taxon>
        <taxon>Anophelinae</taxon>
        <taxon>Anopheles</taxon>
    </lineage>
</organism>
<proteinExistence type="predicted"/>
<reference evidence="2" key="2">
    <citation type="submission" date="2020-05" db="UniProtKB">
        <authorList>
            <consortium name="EnsemblMetazoa"/>
        </authorList>
    </citation>
    <scope>IDENTIFICATION</scope>
    <source>
        <strain evidence="2">CM1001059</strain>
    </source>
</reference>
<dbReference type="EnsemblMetazoa" id="AMEC021774-RA">
    <property type="protein sequence ID" value="AMEC021774-PA"/>
    <property type="gene ID" value="AMEC021774"/>
</dbReference>
<evidence type="ECO:0000256" key="1">
    <source>
        <dbReference type="SAM" id="MobiDB-lite"/>
    </source>
</evidence>
<accession>A0A182UJY5</accession>
<feature type="region of interest" description="Disordered" evidence="1">
    <location>
        <begin position="1"/>
        <end position="25"/>
    </location>
</feature>
<evidence type="ECO:0000313" key="3">
    <source>
        <dbReference type="Proteomes" id="UP000075902"/>
    </source>
</evidence>
<reference evidence="3" key="1">
    <citation type="submission" date="2014-01" db="EMBL/GenBank/DDBJ databases">
        <title>The Genome Sequence of Anopheles melas CM1001059_A (V2).</title>
        <authorList>
            <consortium name="The Broad Institute Genomics Platform"/>
            <person name="Neafsey D.E."/>
            <person name="Besansky N."/>
            <person name="Howell P."/>
            <person name="Walton C."/>
            <person name="Young S.K."/>
            <person name="Zeng Q."/>
            <person name="Gargeya S."/>
            <person name="Fitzgerald M."/>
            <person name="Haas B."/>
            <person name="Abouelleil A."/>
            <person name="Allen A.W."/>
            <person name="Alvarado L."/>
            <person name="Arachchi H.M."/>
            <person name="Berlin A.M."/>
            <person name="Chapman S.B."/>
            <person name="Gainer-Dewar J."/>
            <person name="Goldberg J."/>
            <person name="Griggs A."/>
            <person name="Gujja S."/>
            <person name="Hansen M."/>
            <person name="Howarth C."/>
            <person name="Imamovic A."/>
            <person name="Ireland A."/>
            <person name="Larimer J."/>
            <person name="McCowan C."/>
            <person name="Murphy C."/>
            <person name="Pearson M."/>
            <person name="Poon T.W."/>
            <person name="Priest M."/>
            <person name="Roberts A."/>
            <person name="Saif S."/>
            <person name="Shea T."/>
            <person name="Sisk P."/>
            <person name="Sykes S."/>
            <person name="Wortman J."/>
            <person name="Nusbaum C."/>
            <person name="Birren B."/>
        </authorList>
    </citation>
    <scope>NUCLEOTIDE SEQUENCE [LARGE SCALE GENOMIC DNA]</scope>
    <source>
        <strain evidence="3">CM1001059</strain>
    </source>
</reference>
<evidence type="ECO:0000313" key="2">
    <source>
        <dbReference type="EnsemblMetazoa" id="AMEC021774-PA"/>
    </source>
</evidence>
<dbReference type="Proteomes" id="UP000075902">
    <property type="component" value="Unassembled WGS sequence"/>
</dbReference>
<keyword evidence="3" id="KW-1185">Reference proteome</keyword>